<dbReference type="RefSeq" id="WP_122015265.1">
    <property type="nucleotide sequence ID" value="NZ_CP033169.1"/>
</dbReference>
<keyword evidence="2" id="KW-1133">Transmembrane helix</keyword>
<evidence type="ECO:0000313" key="4">
    <source>
        <dbReference type="EMBL" id="AYO31450.1"/>
    </source>
</evidence>
<dbReference type="Pfam" id="PF13807">
    <property type="entry name" value="GNVR"/>
    <property type="match status" value="1"/>
</dbReference>
<dbReference type="KEGG" id="bacg:D2962_13350"/>
<feature type="transmembrane region" description="Helical" evidence="2">
    <location>
        <begin position="274"/>
        <end position="295"/>
    </location>
</feature>
<dbReference type="GO" id="GO:0005886">
    <property type="term" value="C:plasma membrane"/>
    <property type="evidence" value="ECO:0007669"/>
    <property type="project" value="TreeGrafter"/>
</dbReference>
<keyword evidence="5" id="KW-1185">Reference proteome</keyword>
<evidence type="ECO:0000313" key="5">
    <source>
        <dbReference type="Proteomes" id="UP000280960"/>
    </source>
</evidence>
<evidence type="ECO:0000256" key="1">
    <source>
        <dbReference type="SAM" id="Coils"/>
    </source>
</evidence>
<dbReference type="PANTHER" id="PTHR32309:SF13">
    <property type="entry name" value="FERRIC ENTEROBACTIN TRANSPORT PROTEIN FEPE"/>
    <property type="match status" value="1"/>
</dbReference>
<keyword evidence="2" id="KW-0812">Transmembrane</keyword>
<sequence>MEAVKDTNLIRITVKDKNPEMAARIANTLAPRFVDFLSNALQEQMGKSAAFLKTQMQEEQKNLQAATEELKKFMAQPQSVNELQQDIEAKLKLITDFKTQLVQLDVDEKATRASLESARARLSKEPKFLDLQKSVIDDPVMAGLAAGKSDGKMSDVAGLTMKSQEINENYTMLNNKVAELEVTLSGIISQKAAISDNIRKTQAELESLQATLAEKQTEYNRLQQQFTVAQDTYNTFLQKYQEARITTSSKIGDANIMVVSPAIVPIKPVAPKKALNVAIAMALGLMVGVFTVFFLDYWQKSGESQVIPNVKG</sequence>
<organism evidence="4 5">
    <name type="scientific">Biomaibacter acetigenes</name>
    <dbReference type="NCBI Taxonomy" id="2316383"/>
    <lineage>
        <taxon>Bacteria</taxon>
        <taxon>Bacillati</taxon>
        <taxon>Bacillota</taxon>
        <taxon>Clostridia</taxon>
        <taxon>Thermosediminibacterales</taxon>
        <taxon>Tepidanaerobacteraceae</taxon>
        <taxon>Biomaibacter</taxon>
    </lineage>
</organism>
<dbReference type="AlphaFoldDB" id="A0A3G2R7M7"/>
<accession>A0A3G2R7M7</accession>
<dbReference type="InterPro" id="IPR032807">
    <property type="entry name" value="GNVR"/>
</dbReference>
<evidence type="ECO:0000259" key="3">
    <source>
        <dbReference type="Pfam" id="PF13807"/>
    </source>
</evidence>
<reference evidence="4 5" key="1">
    <citation type="submission" date="2018-10" db="EMBL/GenBank/DDBJ databases">
        <authorList>
            <person name="Zhang X."/>
        </authorList>
    </citation>
    <scope>NUCLEOTIDE SEQUENCE [LARGE SCALE GENOMIC DNA]</scope>
    <source>
        <strain evidence="4 5">SK-G1</strain>
    </source>
</reference>
<protein>
    <recommendedName>
        <fullName evidence="3">Tyrosine-protein kinase G-rich domain-containing protein</fullName>
    </recommendedName>
</protein>
<feature type="coiled-coil region" evidence="1">
    <location>
        <begin position="163"/>
        <end position="232"/>
    </location>
</feature>
<proteinExistence type="predicted"/>
<dbReference type="InterPro" id="IPR050445">
    <property type="entry name" value="Bact_polysacc_biosynth/exp"/>
</dbReference>
<dbReference type="EMBL" id="CP033169">
    <property type="protein sequence ID" value="AYO31450.1"/>
    <property type="molecule type" value="Genomic_DNA"/>
</dbReference>
<keyword evidence="1" id="KW-0175">Coiled coil</keyword>
<gene>
    <name evidence="4" type="ORF">D2962_13350</name>
</gene>
<dbReference type="PANTHER" id="PTHR32309">
    <property type="entry name" value="TYROSINE-PROTEIN KINASE"/>
    <property type="match status" value="1"/>
</dbReference>
<dbReference type="Proteomes" id="UP000280960">
    <property type="component" value="Chromosome"/>
</dbReference>
<keyword evidence="2" id="KW-0472">Membrane</keyword>
<evidence type="ECO:0000256" key="2">
    <source>
        <dbReference type="SAM" id="Phobius"/>
    </source>
</evidence>
<feature type="domain" description="Tyrosine-protein kinase G-rich" evidence="3">
    <location>
        <begin position="216"/>
        <end position="294"/>
    </location>
</feature>
<name>A0A3G2R7M7_9FIRM</name>
<feature type="coiled-coil region" evidence="1">
    <location>
        <begin position="49"/>
        <end position="100"/>
    </location>
</feature>
<dbReference type="GO" id="GO:0004713">
    <property type="term" value="F:protein tyrosine kinase activity"/>
    <property type="evidence" value="ECO:0007669"/>
    <property type="project" value="TreeGrafter"/>
</dbReference>